<dbReference type="PANTHER" id="PTHR31499:SF49">
    <property type="entry name" value="PROTEIN PHOSPHATE STARVATION RESPONSE 1-LIKE ISOFORM X1"/>
    <property type="match status" value="1"/>
</dbReference>
<gene>
    <name evidence="6" type="ORF">M0R45_012688</name>
</gene>
<dbReference type="SUPFAM" id="SSF46689">
    <property type="entry name" value="Homeodomain-like"/>
    <property type="match status" value="1"/>
</dbReference>
<dbReference type="InterPro" id="IPR009057">
    <property type="entry name" value="Homeodomain-like_sf"/>
</dbReference>
<name>A0AAW1XH34_RUBAR</name>
<proteinExistence type="predicted"/>
<dbReference type="InterPro" id="IPR006447">
    <property type="entry name" value="Myb_dom_plants"/>
</dbReference>
<keyword evidence="3" id="KW-0804">Transcription</keyword>
<feature type="compositionally biased region" description="Pro residues" evidence="5">
    <location>
        <begin position="1"/>
        <end position="11"/>
    </location>
</feature>
<dbReference type="Proteomes" id="UP001457282">
    <property type="component" value="Unassembled WGS sequence"/>
</dbReference>
<comment type="subcellular location">
    <subcellularLocation>
        <location evidence="1">Nucleus</location>
    </subcellularLocation>
</comment>
<evidence type="ECO:0000256" key="2">
    <source>
        <dbReference type="ARBA" id="ARBA00023015"/>
    </source>
</evidence>
<evidence type="ECO:0000256" key="3">
    <source>
        <dbReference type="ARBA" id="ARBA00023163"/>
    </source>
</evidence>
<comment type="caution">
    <text evidence="6">The sequence shown here is derived from an EMBL/GenBank/DDBJ whole genome shotgun (WGS) entry which is preliminary data.</text>
</comment>
<dbReference type="AlphaFoldDB" id="A0AAW1XH34"/>
<evidence type="ECO:0000256" key="1">
    <source>
        <dbReference type="ARBA" id="ARBA00004123"/>
    </source>
</evidence>
<dbReference type="InterPro" id="IPR046955">
    <property type="entry name" value="PHR1-like"/>
</dbReference>
<dbReference type="GO" id="GO:0005634">
    <property type="term" value="C:nucleus"/>
    <property type="evidence" value="ECO:0007669"/>
    <property type="project" value="UniProtKB-SubCell"/>
</dbReference>
<protein>
    <submittedName>
        <fullName evidence="6">Uncharacterized protein</fullName>
    </submittedName>
</protein>
<dbReference type="NCBIfam" id="TIGR01557">
    <property type="entry name" value="myb_SHAQKYF"/>
    <property type="match status" value="1"/>
</dbReference>
<dbReference type="EMBL" id="JBEDUW010000003">
    <property type="protein sequence ID" value="KAK9935812.1"/>
    <property type="molecule type" value="Genomic_DNA"/>
</dbReference>
<organism evidence="6 7">
    <name type="scientific">Rubus argutus</name>
    <name type="common">Southern blackberry</name>
    <dbReference type="NCBI Taxonomy" id="59490"/>
    <lineage>
        <taxon>Eukaryota</taxon>
        <taxon>Viridiplantae</taxon>
        <taxon>Streptophyta</taxon>
        <taxon>Embryophyta</taxon>
        <taxon>Tracheophyta</taxon>
        <taxon>Spermatophyta</taxon>
        <taxon>Magnoliopsida</taxon>
        <taxon>eudicotyledons</taxon>
        <taxon>Gunneridae</taxon>
        <taxon>Pentapetalae</taxon>
        <taxon>rosids</taxon>
        <taxon>fabids</taxon>
        <taxon>Rosales</taxon>
        <taxon>Rosaceae</taxon>
        <taxon>Rosoideae</taxon>
        <taxon>Rosoideae incertae sedis</taxon>
        <taxon>Rubus</taxon>
    </lineage>
</organism>
<keyword evidence="2" id="KW-0805">Transcription regulation</keyword>
<dbReference type="PANTHER" id="PTHR31499">
    <property type="entry name" value="MYB FAMILY TRANSCRIPTION FACTOR PHL11"/>
    <property type="match status" value="1"/>
</dbReference>
<feature type="region of interest" description="Disordered" evidence="5">
    <location>
        <begin position="1"/>
        <end position="23"/>
    </location>
</feature>
<sequence>MFPRLMQPPPHEGISPQLGGAAKATPKAIMRTMNVKGLTLFHLKSHLQKYRLGKQSGKDMDEVSKDGMSASYLLESPSWYW</sequence>
<reference evidence="6 7" key="1">
    <citation type="journal article" date="2023" name="G3 (Bethesda)">
        <title>A chromosome-length genome assembly and annotation of blackberry (Rubus argutus, cv. 'Hillquist').</title>
        <authorList>
            <person name="Bruna T."/>
            <person name="Aryal R."/>
            <person name="Dudchenko O."/>
            <person name="Sargent D.J."/>
            <person name="Mead D."/>
            <person name="Buti M."/>
            <person name="Cavallini A."/>
            <person name="Hytonen T."/>
            <person name="Andres J."/>
            <person name="Pham M."/>
            <person name="Weisz D."/>
            <person name="Mascagni F."/>
            <person name="Usai G."/>
            <person name="Natali L."/>
            <person name="Bassil N."/>
            <person name="Fernandez G.E."/>
            <person name="Lomsadze A."/>
            <person name="Armour M."/>
            <person name="Olukolu B."/>
            <person name="Poorten T."/>
            <person name="Britton C."/>
            <person name="Davik J."/>
            <person name="Ashrafi H."/>
            <person name="Aiden E.L."/>
            <person name="Borodovsky M."/>
            <person name="Worthington M."/>
        </authorList>
    </citation>
    <scope>NUCLEOTIDE SEQUENCE [LARGE SCALE GENOMIC DNA]</scope>
    <source>
        <strain evidence="6">PI 553951</strain>
    </source>
</reference>
<evidence type="ECO:0000313" key="7">
    <source>
        <dbReference type="Proteomes" id="UP001457282"/>
    </source>
</evidence>
<keyword evidence="4" id="KW-0539">Nucleus</keyword>
<keyword evidence="7" id="KW-1185">Reference proteome</keyword>
<dbReference type="Gene3D" id="1.10.10.60">
    <property type="entry name" value="Homeodomain-like"/>
    <property type="match status" value="1"/>
</dbReference>
<dbReference type="GO" id="GO:0003700">
    <property type="term" value="F:DNA-binding transcription factor activity"/>
    <property type="evidence" value="ECO:0007669"/>
    <property type="project" value="InterPro"/>
</dbReference>
<accession>A0AAW1XH34</accession>
<evidence type="ECO:0000256" key="4">
    <source>
        <dbReference type="ARBA" id="ARBA00023242"/>
    </source>
</evidence>
<evidence type="ECO:0000256" key="5">
    <source>
        <dbReference type="SAM" id="MobiDB-lite"/>
    </source>
</evidence>
<evidence type="ECO:0000313" key="6">
    <source>
        <dbReference type="EMBL" id="KAK9935812.1"/>
    </source>
</evidence>
<dbReference type="GO" id="GO:0003677">
    <property type="term" value="F:DNA binding"/>
    <property type="evidence" value="ECO:0007669"/>
    <property type="project" value="InterPro"/>
</dbReference>